<evidence type="ECO:0000313" key="2">
    <source>
        <dbReference type="EMBL" id="NEU97145.1"/>
    </source>
</evidence>
<gene>
    <name evidence="2" type="ORF">FNJ47_15200</name>
</gene>
<dbReference type="Proteomes" id="UP000468531">
    <property type="component" value="Unassembled WGS sequence"/>
</dbReference>
<dbReference type="RefSeq" id="WP_163154287.1">
    <property type="nucleotide sequence ID" value="NZ_VKHP01000051.1"/>
</dbReference>
<feature type="transmembrane region" description="Helical" evidence="1">
    <location>
        <begin position="67"/>
        <end position="91"/>
    </location>
</feature>
<reference evidence="2 3" key="1">
    <citation type="journal article" date="2020" name="Arch. Microbiol.">
        <title>Bradyrhizobium uaiense sp. nov., a new highly efficient cowpea symbiont.</title>
        <authorList>
            <person name="Cabral Michel D."/>
            <person name="Azarias Guimaraes A."/>
            <person name="Martins da Costa E."/>
            <person name="Soares de Carvalho T."/>
            <person name="Balsanelli E."/>
            <person name="Willems A."/>
            <person name="Maltempi de Souza E."/>
            <person name="de Souza Moreira F.M."/>
        </authorList>
    </citation>
    <scope>NUCLEOTIDE SEQUENCE [LARGE SCALE GENOMIC DNA]</scope>
    <source>
        <strain evidence="2 3">UFLA 03-164</strain>
    </source>
</reference>
<proteinExistence type="predicted"/>
<organism evidence="2 3">
    <name type="scientific">Bradyrhizobium uaiense</name>
    <dbReference type="NCBI Taxonomy" id="2594946"/>
    <lineage>
        <taxon>Bacteria</taxon>
        <taxon>Pseudomonadati</taxon>
        <taxon>Pseudomonadota</taxon>
        <taxon>Alphaproteobacteria</taxon>
        <taxon>Hyphomicrobiales</taxon>
        <taxon>Nitrobacteraceae</taxon>
        <taxon>Bradyrhizobium</taxon>
    </lineage>
</organism>
<name>A0A6P1BFF2_9BRAD</name>
<evidence type="ECO:0000313" key="3">
    <source>
        <dbReference type="Proteomes" id="UP000468531"/>
    </source>
</evidence>
<feature type="transmembrane region" description="Helical" evidence="1">
    <location>
        <begin position="111"/>
        <end position="134"/>
    </location>
</feature>
<dbReference type="AlphaFoldDB" id="A0A6P1BFF2"/>
<comment type="caution">
    <text evidence="2">The sequence shown here is derived from an EMBL/GenBank/DDBJ whole genome shotgun (WGS) entry which is preliminary data.</text>
</comment>
<accession>A0A6P1BFF2</accession>
<dbReference type="InterPro" id="IPR058965">
    <property type="entry name" value="SOI/HabA-like"/>
</dbReference>
<keyword evidence="1" id="KW-1133">Transmembrane helix</keyword>
<keyword evidence="1" id="KW-0812">Transmembrane</keyword>
<evidence type="ECO:0000256" key="1">
    <source>
        <dbReference type="SAM" id="Phobius"/>
    </source>
</evidence>
<feature type="transmembrane region" description="Helical" evidence="1">
    <location>
        <begin position="7"/>
        <end position="24"/>
    </location>
</feature>
<feature type="transmembrane region" description="Helical" evidence="1">
    <location>
        <begin position="36"/>
        <end position="55"/>
    </location>
</feature>
<sequence>MDYRRRLLFHGMALFLIGLLTGLIEQHFTNVRMALAAHLEGVMNGTFLLAVGAIWSEVRLSHRASVAAYWALLCGTYGNWAVTTLAAVLGTGALSPVTAAGRSAAQWQETLVTAGFVSIGLAIIAASILLLWGLRGKAVPVAPKA</sequence>
<protein>
    <submittedName>
        <fullName evidence="2">Hydrogenase</fullName>
    </submittedName>
</protein>
<keyword evidence="3" id="KW-1185">Reference proteome</keyword>
<keyword evidence="1" id="KW-0472">Membrane</keyword>
<dbReference type="Pfam" id="PF26512">
    <property type="entry name" value="SOI"/>
    <property type="match status" value="1"/>
</dbReference>
<dbReference type="EMBL" id="VKHP01000051">
    <property type="protein sequence ID" value="NEU97145.1"/>
    <property type="molecule type" value="Genomic_DNA"/>
</dbReference>